<reference evidence="1 2" key="1">
    <citation type="submission" date="2018-11" db="EMBL/GenBank/DDBJ databases">
        <authorList>
            <consortium name="Pathogen Informatics"/>
        </authorList>
    </citation>
    <scope>NUCLEOTIDE SEQUENCE [LARGE SCALE GENOMIC DNA]</scope>
    <source>
        <strain evidence="1 2">Zambia</strain>
    </source>
</reference>
<dbReference type="EMBL" id="UZAI01000648">
    <property type="protein sequence ID" value="VDO55248.1"/>
    <property type="molecule type" value="Genomic_DNA"/>
</dbReference>
<dbReference type="Proteomes" id="UP000277204">
    <property type="component" value="Unassembled WGS sequence"/>
</dbReference>
<proteinExistence type="predicted"/>
<accession>A0A3P7ZR23</accession>
<organism evidence="1 2">
    <name type="scientific">Schistosoma margrebowiei</name>
    <dbReference type="NCBI Taxonomy" id="48269"/>
    <lineage>
        <taxon>Eukaryota</taxon>
        <taxon>Metazoa</taxon>
        <taxon>Spiralia</taxon>
        <taxon>Lophotrochozoa</taxon>
        <taxon>Platyhelminthes</taxon>
        <taxon>Trematoda</taxon>
        <taxon>Digenea</taxon>
        <taxon>Strigeidida</taxon>
        <taxon>Schistosomatoidea</taxon>
        <taxon>Schistosomatidae</taxon>
        <taxon>Schistosoma</taxon>
    </lineage>
</organism>
<dbReference type="AlphaFoldDB" id="A0A3P7ZR23"/>
<name>A0A3P7ZR23_9TREM</name>
<protein>
    <submittedName>
        <fullName evidence="1">Uncharacterized protein</fullName>
    </submittedName>
</protein>
<evidence type="ECO:0000313" key="2">
    <source>
        <dbReference type="Proteomes" id="UP000277204"/>
    </source>
</evidence>
<keyword evidence="2" id="KW-1185">Reference proteome</keyword>
<evidence type="ECO:0000313" key="1">
    <source>
        <dbReference type="EMBL" id="VDO55248.1"/>
    </source>
</evidence>
<sequence>MDSSVGCTSISELVYTLGLELSTVRCKRYRVIHLVTES</sequence>
<gene>
    <name evidence="1" type="ORF">SMRZ_LOCUS2535</name>
</gene>